<dbReference type="AlphaFoldDB" id="A0A0U4B2T2"/>
<evidence type="ECO:0000313" key="2">
    <source>
        <dbReference type="EMBL" id="ALW87373.1"/>
    </source>
</evidence>
<dbReference type="GO" id="GO:0032259">
    <property type="term" value="P:methylation"/>
    <property type="evidence" value="ECO:0007669"/>
    <property type="project" value="UniProtKB-KW"/>
</dbReference>
<dbReference type="Proteomes" id="UP000059542">
    <property type="component" value="Chromosome"/>
</dbReference>
<dbReference type="GO" id="GO:0008168">
    <property type="term" value="F:methyltransferase activity"/>
    <property type="evidence" value="ECO:0007669"/>
    <property type="project" value="UniProtKB-KW"/>
</dbReference>
<name>A0A0U4B2T2_9BACT</name>
<proteinExistence type="predicted"/>
<evidence type="ECO:0000313" key="3">
    <source>
        <dbReference type="Proteomes" id="UP000059542"/>
    </source>
</evidence>
<dbReference type="OrthoDB" id="119681at2"/>
<sequence>MTLTYSVVPIVAGLDKFTNLLTKWEAYLAPGIVKVLPVPAHTFMMIVGVIEVIAGILVFARPRIGAWVVMAWLLCIAATLIIGGHYYDVAVRDVAMAMGAWSLARLSSAPESHS</sequence>
<dbReference type="KEGG" id="hyg:AUC43_14345"/>
<protein>
    <submittedName>
        <fullName evidence="2">tRNA (5-methylaminomethyl-2-thiouridylate)-methyltransferase</fullName>
    </submittedName>
</protein>
<accession>A0A0U4B2T2</accession>
<feature type="transmembrane region" description="Helical" evidence="1">
    <location>
        <begin position="67"/>
        <end position="87"/>
    </location>
</feature>
<keyword evidence="1" id="KW-0812">Transmembrane</keyword>
<evidence type="ECO:0000256" key="1">
    <source>
        <dbReference type="SAM" id="Phobius"/>
    </source>
</evidence>
<keyword evidence="1" id="KW-0472">Membrane</keyword>
<keyword evidence="3" id="KW-1185">Reference proteome</keyword>
<keyword evidence="2" id="KW-0808">Transferase</keyword>
<keyword evidence="1" id="KW-1133">Transmembrane helix</keyword>
<dbReference type="EMBL" id="CP013909">
    <property type="protein sequence ID" value="ALW87373.1"/>
    <property type="molecule type" value="Genomic_DNA"/>
</dbReference>
<feature type="transmembrane region" description="Helical" evidence="1">
    <location>
        <begin position="40"/>
        <end position="60"/>
    </location>
</feature>
<reference evidence="2 3" key="1">
    <citation type="submission" date="2015-12" db="EMBL/GenBank/DDBJ databases">
        <authorList>
            <person name="Shamseldin A."/>
            <person name="Moawad H."/>
            <person name="Abd El-Rahim W.M."/>
            <person name="Sadowsky M.J."/>
        </authorList>
    </citation>
    <scope>NUCLEOTIDE SEQUENCE [LARGE SCALE GENOMIC DNA]</scope>
    <source>
        <strain evidence="2 3">DG5B</strain>
    </source>
</reference>
<gene>
    <name evidence="2" type="ORF">AUC43_14345</name>
</gene>
<keyword evidence="2" id="KW-0489">Methyltransferase</keyword>
<organism evidence="2 3">
    <name type="scientific">Hymenobacter sedentarius</name>
    <dbReference type="NCBI Taxonomy" id="1411621"/>
    <lineage>
        <taxon>Bacteria</taxon>
        <taxon>Pseudomonadati</taxon>
        <taxon>Bacteroidota</taxon>
        <taxon>Cytophagia</taxon>
        <taxon>Cytophagales</taxon>
        <taxon>Hymenobacteraceae</taxon>
        <taxon>Hymenobacter</taxon>
    </lineage>
</organism>
<dbReference type="STRING" id="1411621.AUC43_14345"/>